<keyword evidence="11 14" id="KW-1133">Transmembrane helix</keyword>
<evidence type="ECO:0000256" key="14">
    <source>
        <dbReference type="SAM" id="Phobius"/>
    </source>
</evidence>
<evidence type="ECO:0000256" key="9">
    <source>
        <dbReference type="ARBA" id="ARBA00022801"/>
    </source>
</evidence>
<dbReference type="AlphaFoldDB" id="A0A9Q0LIC3"/>
<evidence type="ECO:0000256" key="13">
    <source>
        <dbReference type="ARBA" id="ARBA00045533"/>
    </source>
</evidence>
<dbReference type="OrthoDB" id="10257561at2759"/>
<dbReference type="InterPro" id="IPR019758">
    <property type="entry name" value="Pept_S26A_signal_pept_1_CS"/>
</dbReference>
<dbReference type="PRINTS" id="PR00728">
    <property type="entry name" value="SIGNALPTASE"/>
</dbReference>
<dbReference type="Gene3D" id="2.10.109.10">
    <property type="entry name" value="Umud Fragment, subunit A"/>
    <property type="match status" value="1"/>
</dbReference>
<dbReference type="PANTHER" id="PTHR10806:SF6">
    <property type="entry name" value="SIGNAL PEPTIDASE COMPLEX CATALYTIC SUBUNIT SEC11"/>
    <property type="match status" value="1"/>
</dbReference>
<dbReference type="InterPro" id="IPR019533">
    <property type="entry name" value="Peptidase_S26"/>
</dbReference>
<evidence type="ECO:0000313" key="17">
    <source>
        <dbReference type="Proteomes" id="UP001149090"/>
    </source>
</evidence>
<reference evidence="16" key="1">
    <citation type="submission" date="2022-10" db="EMBL/GenBank/DDBJ databases">
        <title>Novel sulphate-reducing endosymbionts in the free-living metamonad Anaeramoeba.</title>
        <authorList>
            <person name="Jerlstrom-Hultqvist J."/>
            <person name="Cepicka I."/>
            <person name="Gallot-Lavallee L."/>
            <person name="Salas-Leiva D."/>
            <person name="Curtis B.A."/>
            <person name="Zahonova K."/>
            <person name="Pipaliya S."/>
            <person name="Dacks J."/>
            <person name="Roger A.J."/>
        </authorList>
    </citation>
    <scope>NUCLEOTIDE SEQUENCE</scope>
    <source>
        <strain evidence="16">BMAN</strain>
    </source>
</reference>
<dbReference type="Pfam" id="PF00717">
    <property type="entry name" value="Peptidase_S24"/>
    <property type="match status" value="1"/>
</dbReference>
<dbReference type="CDD" id="cd06530">
    <property type="entry name" value="S26_SPase_I"/>
    <property type="match status" value="1"/>
</dbReference>
<dbReference type="GO" id="GO:0006465">
    <property type="term" value="P:signal peptide processing"/>
    <property type="evidence" value="ECO:0007669"/>
    <property type="project" value="InterPro"/>
</dbReference>
<evidence type="ECO:0000256" key="5">
    <source>
        <dbReference type="ARBA" id="ARBA00019685"/>
    </source>
</evidence>
<comment type="subcellular location">
    <subcellularLocation>
        <location evidence="2">Endoplasmic reticulum membrane</location>
        <topology evidence="2">Single-pass type II membrane protein</topology>
    </subcellularLocation>
</comment>
<dbReference type="InterPro" id="IPR036286">
    <property type="entry name" value="LexA/Signal_pep-like_sf"/>
</dbReference>
<keyword evidence="8 14" id="KW-0812">Transmembrane</keyword>
<dbReference type="GO" id="GO:0005787">
    <property type="term" value="C:signal peptidase complex"/>
    <property type="evidence" value="ECO:0007669"/>
    <property type="project" value="TreeGrafter"/>
</dbReference>
<gene>
    <name evidence="16" type="ORF">M0811_09214</name>
</gene>
<keyword evidence="10" id="KW-0256">Endoplasmic reticulum</keyword>
<feature type="transmembrane region" description="Helical" evidence="14">
    <location>
        <begin position="26"/>
        <end position="47"/>
    </location>
</feature>
<dbReference type="GO" id="GO:0009003">
    <property type="term" value="F:signal peptidase activity"/>
    <property type="evidence" value="ECO:0007669"/>
    <property type="project" value="UniProtKB-EC"/>
</dbReference>
<evidence type="ECO:0000256" key="10">
    <source>
        <dbReference type="ARBA" id="ARBA00022824"/>
    </source>
</evidence>
<keyword evidence="9" id="KW-0378">Hydrolase</keyword>
<evidence type="ECO:0000256" key="1">
    <source>
        <dbReference type="ARBA" id="ARBA00000677"/>
    </source>
</evidence>
<evidence type="ECO:0000256" key="3">
    <source>
        <dbReference type="ARBA" id="ARBA00011035"/>
    </source>
</evidence>
<dbReference type="NCBIfam" id="TIGR02228">
    <property type="entry name" value="sigpep_I_arch"/>
    <property type="match status" value="1"/>
</dbReference>
<protein>
    <recommendedName>
        <fullName evidence="5">Signal peptidase complex catalytic subunit SEC11</fullName>
        <ecNumber evidence="4">3.4.21.89</ecNumber>
    </recommendedName>
    <alternativeName>
        <fullName evidence="6">Signal peptidase complex catalytic subunit sec11</fullName>
    </alternativeName>
</protein>
<comment type="similarity">
    <text evidence="3">Belongs to the peptidase S26B family.</text>
</comment>
<keyword evidence="12 14" id="KW-0472">Membrane</keyword>
<comment type="caution">
    <text evidence="16">The sequence shown here is derived from an EMBL/GenBank/DDBJ whole genome shotgun (WGS) entry which is preliminary data.</text>
</comment>
<dbReference type="SUPFAM" id="SSF51306">
    <property type="entry name" value="LexA/Signal peptidase"/>
    <property type="match status" value="1"/>
</dbReference>
<keyword evidence="17" id="KW-1185">Reference proteome</keyword>
<accession>A0A9Q0LIC3</accession>
<dbReference type="InterPro" id="IPR001733">
    <property type="entry name" value="Peptidase_S26B"/>
</dbReference>
<evidence type="ECO:0000313" key="16">
    <source>
        <dbReference type="EMBL" id="KAJ5073000.1"/>
    </source>
</evidence>
<dbReference type="EMBL" id="JAPDFW010000078">
    <property type="protein sequence ID" value="KAJ5073000.1"/>
    <property type="molecule type" value="Genomic_DNA"/>
</dbReference>
<dbReference type="PROSITE" id="PS00761">
    <property type="entry name" value="SPASE_I_3"/>
    <property type="match status" value="1"/>
</dbReference>
<dbReference type="GO" id="GO:0004252">
    <property type="term" value="F:serine-type endopeptidase activity"/>
    <property type="evidence" value="ECO:0007669"/>
    <property type="project" value="InterPro"/>
</dbReference>
<evidence type="ECO:0000256" key="8">
    <source>
        <dbReference type="ARBA" id="ARBA00022692"/>
    </source>
</evidence>
<dbReference type="EC" id="3.4.21.89" evidence="4"/>
<comment type="function">
    <text evidence="13">Catalytic component of the signal peptidase complex (SPC) which catalyzes the cleavage of N-terminal signal sequences from nascent proteins as they are translocated into the lumen of the endoplasmic reticulum. Specifically cleaves N-terminal signal peptides that contain a hydrophobic alpha-helix (h-region) shorter than 18-20 amino acids.</text>
</comment>
<feature type="transmembrane region" description="Helical" evidence="14">
    <location>
        <begin position="147"/>
        <end position="172"/>
    </location>
</feature>
<dbReference type="Proteomes" id="UP001149090">
    <property type="component" value="Unassembled WGS sequence"/>
</dbReference>
<evidence type="ECO:0000256" key="7">
    <source>
        <dbReference type="ARBA" id="ARBA00022670"/>
    </source>
</evidence>
<organism evidence="16 17">
    <name type="scientific">Anaeramoeba ignava</name>
    <name type="common">Anaerobic marine amoeba</name>
    <dbReference type="NCBI Taxonomy" id="1746090"/>
    <lineage>
        <taxon>Eukaryota</taxon>
        <taxon>Metamonada</taxon>
        <taxon>Anaeramoebidae</taxon>
        <taxon>Anaeramoeba</taxon>
    </lineage>
</organism>
<dbReference type="PANTHER" id="PTHR10806">
    <property type="entry name" value="SIGNAL PEPTIDASE COMPLEX CATALYTIC SUBUNIT SEC11"/>
    <property type="match status" value="1"/>
</dbReference>
<evidence type="ECO:0000256" key="11">
    <source>
        <dbReference type="ARBA" id="ARBA00022989"/>
    </source>
</evidence>
<evidence type="ECO:0000256" key="2">
    <source>
        <dbReference type="ARBA" id="ARBA00004648"/>
    </source>
</evidence>
<keyword evidence="7" id="KW-0645">Protease</keyword>
<dbReference type="InterPro" id="IPR015927">
    <property type="entry name" value="Peptidase_S24_S26A/B/C"/>
</dbReference>
<evidence type="ECO:0000256" key="6">
    <source>
        <dbReference type="ARBA" id="ARBA00021755"/>
    </source>
</evidence>
<proteinExistence type="inferred from homology"/>
<evidence type="ECO:0000256" key="4">
    <source>
        <dbReference type="ARBA" id="ARBA00013208"/>
    </source>
</evidence>
<feature type="domain" description="Peptidase S24/S26A/S26B/S26C" evidence="15">
    <location>
        <begin position="53"/>
        <end position="102"/>
    </location>
</feature>
<evidence type="ECO:0000256" key="12">
    <source>
        <dbReference type="ARBA" id="ARBA00023136"/>
    </source>
</evidence>
<name>A0A9Q0LIC3_ANAIG</name>
<evidence type="ECO:0000259" key="15">
    <source>
        <dbReference type="Pfam" id="PF00717"/>
    </source>
</evidence>
<sequence length="184" mass="21524">MEAISELLSKLLKVEREDLPKKLRTYIRIGIAISVTVFIWNTLRVIMDCDGPVVVVLSESMEPGFYRGDILFVRNNKDPLKAGEIIVFKVKHQEIPIVHRVISTNIDSSGQEYILTKGDNNLVDDRSLYSVIKPQLWLRREEIEGTVYGYIPFVGMFTILFSYFIFIFLIYFDYYFGYFLRRIS</sequence>
<comment type="catalytic activity">
    <reaction evidence="1">
        <text>Cleavage of hydrophobic, N-terminal signal or leader sequences from secreted and periplasmic proteins.</text>
        <dbReference type="EC" id="3.4.21.89"/>
    </reaction>
</comment>